<dbReference type="Pfam" id="PF01467">
    <property type="entry name" value="CTP_transf_like"/>
    <property type="match status" value="1"/>
</dbReference>
<name>A0A366IKX6_9MICO</name>
<accession>A0A366IKX6</accession>
<dbReference type="PANTHER" id="PTHR46969">
    <property type="entry name" value="BIFUNCTIONAL PROTEIN HLDE"/>
    <property type="match status" value="1"/>
</dbReference>
<dbReference type="GO" id="GO:0033785">
    <property type="term" value="F:heptose 7-phosphate kinase activity"/>
    <property type="evidence" value="ECO:0007669"/>
    <property type="project" value="TreeGrafter"/>
</dbReference>
<dbReference type="AlphaFoldDB" id="A0A366IKX6"/>
<dbReference type="EMBL" id="QNSB01000004">
    <property type="protein sequence ID" value="RBP72077.1"/>
    <property type="molecule type" value="Genomic_DNA"/>
</dbReference>
<sequence>MKITVVGDTLLDADAHGAARRLLPDNPVPVVDIDHVDHRPGGAGLAAALLAAVGHDVTLVTVLSDDEESERLLSALAPVTVVAPRLPQPTPVKRRVLADGHLVTRLDENCQDARNEVTDEMLRAVHDADAVLVSDYGRGLVAEEALREALDEAARRIPVVWDPHPSGPPPVPHTRTVTPNFSEATTLAGVEADETSIPAAHAAGTGLLEQWSVASVIVTLGSRGALILDDGGARFSPATRSVSGDECGAGDCFAGRVAASLASGDDLMSAVDRAVSETAEYIALGGAGTYLRTVDEEAPEPPAEPSFTPASAIARAESVRARGGTVVATGGCYDLLHAGHARALSAARRMGDTLIVLLNSDESVRRLKGETRPIVEAQDRAELLLALDCVDEVVIFDEDTPVSALESIRPDIWVKSDDYRSADLAEARAMAAWGGRLVTVPFVPARSTSRLASALNGLEAPAAPAAPTPADHSRTPTAEDVTV</sequence>
<dbReference type="InterPro" id="IPR014729">
    <property type="entry name" value="Rossmann-like_a/b/a_fold"/>
</dbReference>
<dbReference type="InterPro" id="IPR004821">
    <property type="entry name" value="Cyt_trans-like"/>
</dbReference>
<keyword evidence="2" id="KW-0119">Carbohydrate metabolism</keyword>
<dbReference type="Gene3D" id="3.40.1190.20">
    <property type="match status" value="1"/>
</dbReference>
<dbReference type="RefSeq" id="WP_113903639.1">
    <property type="nucleotide sequence ID" value="NZ_QNSB01000004.1"/>
</dbReference>
<keyword evidence="6" id="KW-0808">Transferase</keyword>
<evidence type="ECO:0000259" key="4">
    <source>
        <dbReference type="Pfam" id="PF00294"/>
    </source>
</evidence>
<organism evidence="6 7">
    <name type="scientific">Brevibacterium celere</name>
    <dbReference type="NCBI Taxonomy" id="225845"/>
    <lineage>
        <taxon>Bacteria</taxon>
        <taxon>Bacillati</taxon>
        <taxon>Actinomycetota</taxon>
        <taxon>Actinomycetes</taxon>
        <taxon>Micrococcales</taxon>
        <taxon>Brevibacteriaceae</taxon>
        <taxon>Brevibacterium</taxon>
    </lineage>
</organism>
<protein>
    <submittedName>
        <fullName evidence="6">RfaE bifunctional protein kinase chain/domain/rfaE bifunctional protein nucleotidyltransferase chain/domain</fullName>
    </submittedName>
</protein>
<keyword evidence="1" id="KW-0511">Multifunctional enzyme</keyword>
<dbReference type="Gene3D" id="3.40.50.620">
    <property type="entry name" value="HUPs"/>
    <property type="match status" value="1"/>
</dbReference>
<dbReference type="InterPro" id="IPR029056">
    <property type="entry name" value="Ribokinase-like"/>
</dbReference>
<feature type="region of interest" description="Disordered" evidence="3">
    <location>
        <begin position="461"/>
        <end position="483"/>
    </location>
</feature>
<dbReference type="GO" id="GO:0033786">
    <property type="term" value="F:heptose-1-phosphate adenylyltransferase activity"/>
    <property type="evidence" value="ECO:0007669"/>
    <property type="project" value="TreeGrafter"/>
</dbReference>
<evidence type="ECO:0000256" key="2">
    <source>
        <dbReference type="ARBA" id="ARBA00023277"/>
    </source>
</evidence>
<keyword evidence="7" id="KW-1185">Reference proteome</keyword>
<evidence type="ECO:0000256" key="3">
    <source>
        <dbReference type="SAM" id="MobiDB-lite"/>
    </source>
</evidence>
<feature type="domain" description="Carbohydrate kinase PfkB" evidence="4">
    <location>
        <begin position="2"/>
        <end position="275"/>
    </location>
</feature>
<gene>
    <name evidence="6" type="ORF">DFO65_10432</name>
</gene>
<dbReference type="Proteomes" id="UP000253509">
    <property type="component" value="Unassembled WGS sequence"/>
</dbReference>
<evidence type="ECO:0000256" key="1">
    <source>
        <dbReference type="ARBA" id="ARBA00023268"/>
    </source>
</evidence>
<evidence type="ECO:0000313" key="7">
    <source>
        <dbReference type="Proteomes" id="UP000253509"/>
    </source>
</evidence>
<dbReference type="Pfam" id="PF00294">
    <property type="entry name" value="PfkB"/>
    <property type="match status" value="1"/>
</dbReference>
<keyword evidence="6" id="KW-0418">Kinase</keyword>
<comment type="caution">
    <text evidence="6">The sequence shown here is derived from an EMBL/GenBank/DDBJ whole genome shotgun (WGS) entry which is preliminary data.</text>
</comment>
<dbReference type="SUPFAM" id="SSF52374">
    <property type="entry name" value="Nucleotidylyl transferase"/>
    <property type="match status" value="1"/>
</dbReference>
<evidence type="ECO:0000313" key="6">
    <source>
        <dbReference type="EMBL" id="RBP72077.1"/>
    </source>
</evidence>
<evidence type="ECO:0000259" key="5">
    <source>
        <dbReference type="Pfam" id="PF01467"/>
    </source>
</evidence>
<dbReference type="NCBIfam" id="TIGR00125">
    <property type="entry name" value="cyt_tran_rel"/>
    <property type="match status" value="1"/>
</dbReference>
<dbReference type="SUPFAM" id="SSF53613">
    <property type="entry name" value="Ribokinase-like"/>
    <property type="match status" value="1"/>
</dbReference>
<feature type="compositionally biased region" description="Low complexity" evidence="3">
    <location>
        <begin position="461"/>
        <end position="470"/>
    </location>
</feature>
<dbReference type="InterPro" id="IPR011611">
    <property type="entry name" value="PfkB_dom"/>
</dbReference>
<dbReference type="PANTHER" id="PTHR46969:SF1">
    <property type="entry name" value="BIFUNCTIONAL PROTEIN HLDE"/>
    <property type="match status" value="1"/>
</dbReference>
<dbReference type="GO" id="GO:0005829">
    <property type="term" value="C:cytosol"/>
    <property type="evidence" value="ECO:0007669"/>
    <property type="project" value="TreeGrafter"/>
</dbReference>
<proteinExistence type="predicted"/>
<reference evidence="6 7" key="1">
    <citation type="submission" date="2018-06" db="EMBL/GenBank/DDBJ databases">
        <title>Freshwater and sediment microbial communities from various areas in North America, analyzing microbe dynamics in response to fracking.</title>
        <authorList>
            <person name="Lamendella R."/>
        </authorList>
    </citation>
    <scope>NUCLEOTIDE SEQUENCE [LARGE SCALE GENOMIC DNA]</scope>
    <source>
        <strain evidence="6 7">3b_TX</strain>
    </source>
</reference>
<feature type="domain" description="Cytidyltransferase-like" evidence="5">
    <location>
        <begin position="329"/>
        <end position="446"/>
    </location>
</feature>